<evidence type="ECO:0000256" key="10">
    <source>
        <dbReference type="ARBA" id="ARBA00023054"/>
    </source>
</evidence>
<evidence type="ECO:0000256" key="9">
    <source>
        <dbReference type="ARBA" id="ARBA00023006"/>
    </source>
</evidence>
<feature type="coiled-coil region" evidence="14">
    <location>
        <begin position="2634"/>
        <end position="2687"/>
    </location>
</feature>
<keyword evidence="5" id="KW-0963">Cytoplasm</keyword>
<protein>
    <recommendedName>
        <fullName evidence="17">ELK domain-containing protein</fullName>
    </recommendedName>
</protein>
<feature type="compositionally biased region" description="Basic and acidic residues" evidence="15">
    <location>
        <begin position="670"/>
        <end position="681"/>
    </location>
</feature>
<evidence type="ECO:0000256" key="15">
    <source>
        <dbReference type="SAM" id="MobiDB-lite"/>
    </source>
</evidence>
<feature type="transmembrane region" description="Helical" evidence="16">
    <location>
        <begin position="315"/>
        <end position="337"/>
    </location>
</feature>
<evidence type="ECO:0000259" key="17">
    <source>
        <dbReference type="SMART" id="SM01188"/>
    </source>
</evidence>
<feature type="region of interest" description="Disordered" evidence="15">
    <location>
        <begin position="4543"/>
        <end position="4590"/>
    </location>
</feature>
<dbReference type="EMBL" id="VEVO01000003">
    <property type="protein sequence ID" value="KAF0044118.1"/>
    <property type="molecule type" value="Genomic_DNA"/>
</dbReference>
<feature type="compositionally biased region" description="Basic and acidic residues" evidence="15">
    <location>
        <begin position="1048"/>
        <end position="1060"/>
    </location>
</feature>
<feature type="domain" description="ELK" evidence="17">
    <location>
        <begin position="2543"/>
        <end position="2564"/>
    </location>
</feature>
<dbReference type="GO" id="GO:0006914">
    <property type="term" value="P:autophagy"/>
    <property type="evidence" value="ECO:0007669"/>
    <property type="project" value="UniProtKB-KW"/>
</dbReference>
<feature type="transmembrane region" description="Helical" evidence="16">
    <location>
        <begin position="233"/>
        <end position="257"/>
    </location>
</feature>
<keyword evidence="10 14" id="KW-0175">Coiled coil</keyword>
<feature type="region of interest" description="Disordered" evidence="15">
    <location>
        <begin position="669"/>
        <end position="759"/>
    </location>
</feature>
<feature type="coiled-coil region" evidence="14">
    <location>
        <begin position="968"/>
        <end position="1030"/>
    </location>
</feature>
<feature type="region of interest" description="Disordered" evidence="15">
    <location>
        <begin position="3068"/>
        <end position="3089"/>
    </location>
</feature>
<feature type="region of interest" description="Disordered" evidence="15">
    <location>
        <begin position="870"/>
        <end position="951"/>
    </location>
</feature>
<evidence type="ECO:0000256" key="1">
    <source>
        <dbReference type="ARBA" id="ARBA00004300"/>
    </source>
</evidence>
<proteinExistence type="inferred from homology"/>
<dbReference type="GO" id="GO:0060090">
    <property type="term" value="F:molecular adaptor activity"/>
    <property type="evidence" value="ECO:0007669"/>
    <property type="project" value="InterPro"/>
</dbReference>
<evidence type="ECO:0000256" key="11">
    <source>
        <dbReference type="ARBA" id="ARBA00023055"/>
    </source>
</evidence>
<feature type="coiled-coil region" evidence="14">
    <location>
        <begin position="3104"/>
        <end position="3138"/>
    </location>
</feature>
<feature type="coiled-coil region" evidence="14">
    <location>
        <begin position="2924"/>
        <end position="3017"/>
    </location>
</feature>
<feature type="compositionally biased region" description="Polar residues" evidence="15">
    <location>
        <begin position="4765"/>
        <end position="4781"/>
    </location>
</feature>
<evidence type="ECO:0000256" key="13">
    <source>
        <dbReference type="ARBA" id="ARBA00023212"/>
    </source>
</evidence>
<feature type="coiled-coil region" evidence="14">
    <location>
        <begin position="3166"/>
        <end position="3231"/>
    </location>
</feature>
<organism evidence="18 19">
    <name type="scientific">Scophthalmus maximus</name>
    <name type="common">Turbot</name>
    <name type="synonym">Psetta maxima</name>
    <dbReference type="NCBI Taxonomy" id="52904"/>
    <lineage>
        <taxon>Eukaryota</taxon>
        <taxon>Metazoa</taxon>
        <taxon>Chordata</taxon>
        <taxon>Craniata</taxon>
        <taxon>Vertebrata</taxon>
        <taxon>Euteleostomi</taxon>
        <taxon>Actinopterygii</taxon>
        <taxon>Neopterygii</taxon>
        <taxon>Teleostei</taxon>
        <taxon>Neoteleostei</taxon>
        <taxon>Acanthomorphata</taxon>
        <taxon>Carangaria</taxon>
        <taxon>Pleuronectiformes</taxon>
        <taxon>Pleuronectoidei</taxon>
        <taxon>Scophthalmidae</taxon>
        <taxon>Scophthalmus</taxon>
    </lineage>
</organism>
<dbReference type="InterPro" id="IPR005539">
    <property type="entry name" value="ELK_dom"/>
</dbReference>
<feature type="coiled-coil region" evidence="14">
    <location>
        <begin position="4594"/>
        <end position="4642"/>
    </location>
</feature>
<evidence type="ECO:0000313" key="18">
    <source>
        <dbReference type="EMBL" id="KAF0044118.1"/>
    </source>
</evidence>
<keyword evidence="9" id="KW-0072">Autophagy</keyword>
<accession>A0A6A4TI08</accession>
<gene>
    <name evidence="18" type="ORF">F2P81_003276</name>
</gene>
<evidence type="ECO:0000256" key="12">
    <source>
        <dbReference type="ARBA" id="ARBA00023136"/>
    </source>
</evidence>
<feature type="compositionally biased region" description="Polar residues" evidence="15">
    <location>
        <begin position="736"/>
        <end position="754"/>
    </location>
</feature>
<feature type="region of interest" description="Disordered" evidence="15">
    <location>
        <begin position="3475"/>
        <end position="3516"/>
    </location>
</feature>
<sequence length="4880" mass="561231">MLSEQQDWRGRVALQWSQLLFVVGFTVFLANCVDYDILFANKFVNHTDSSKVTLPDAFLPVNVCSARIQDNNAFVIFVLIISGVFWLHRLVKFIYNVCCYWEIRSFYINALKMNMSELPYATWQEVQARIVEIQKEHQICIHKKELTELDIYHRILRFKNYMVAMVNKSLLPVRFRLPVFGDCVFYTRGLKYNFELIFFWGPGSLFENEWSLKPEYKRGGNRLELADRLASRILWIGIANLLLCPVILVWQILYAFFSYTEVIKREPGSLGARCWSLYGRCYLRHFNELDHELMSRLSKGYKAASKYMNCFLSPLLTVVAKNVAFFAGSLLAVLIALTIYDEDVLAVEHVLSSVTLLGVCITVCRSFIPDKHMVFCPEQLLRVILAHIHYMPDHWQGNAHRYETRDQFSQLFQYKAVFILEELLSPVVTPIILIFCLRRKSLEIIDFFRNFTVEVIGVGDTCSFAQMDIRQHGHPAWMSEGKTEASIYQQAEDGKTELSLMHFAITNPQWQPPQETTHFISQLKERVHREATGFPADAHPLSLSESEPRSLVANLLTGPSTLASVHFGRDSYLANHAAAGVSDGASALRSLSPISSSLHLRGSLSVAHNKTSTMSKAMAGSGTDARTVSSGSSAWEGQLTSLILSEYASTEMSIHALYMHELHKQQSRGELSRHTWHRQESDESSDSLPEEVRSQPNPHSRNFPRSHTFPTTVASPSAIPTSASASRSKTIGQEGGSSHQRYSGPTTEIRQHATTPVEKQKCTLPLSTVASPDPVLVPTLLNTMPAFSPVTSDLAATHTILYPEFVDPSALYVGCGSEFSDINLDSSTLSPLAPELHYADSVVVLGGPDLCVHLPLAVLPAQLASFRQKRAKGDSSGAAKKTQKRKGSTVPANDSSAQNRHVESAPPSANDRDLNSKTNHEESKKLEKSLVQQKRRHMDQPPTLRQSLSPVEELRDEELLALTGKEQLKQLQEAVEKRNDIIARLSSNLQEALASRDQVQLEAQSLTGQIQALQRQLQQTSAEFLRIKSQSEAEVLNTHQQQLQHGHCSKDVDLNQKEEPSEGSGSEGPASQFSDTETDTVLHKLKVELEKERENTQRICAELAEELEKHQHVLSLLEKEKKGREEDRKEKEAQLHDLQTQLSQVQSQCLEMQQCKEEKEKLNREVLELRKRLQEEEDAERRLSEEAATSALRLQSLEEERRAQEEEMQRLQDEHREEVEKVRQLLEEREKELKFREEEVMGLKASKNRQNQAKCGFSCDESVGIDDANLESGPNQDSMNVSIHRDIMMERYLFSVPFEHSQSSLVNESFEHCSQLDISADHSFELNSEVLGEEPLLSISNRPLDENDNLHSDSSPQCYVPAADDSNPQCQSPWLHNSSSGDLDMSKLSEQQLQETDLEKELLNQQCGELREELALKDRDLNVLREEVIKSAEELEEARSRWAQVTDELRQALWELDEEKEKRRQFEEEMNLEVHEQDNLKNKLCALREGGEKANEAALPGKEAAETPQLISDSFLSAEEDKLFGELEKEGGLVSSLQEMKQSADSKQSLDLRDDNQLETLQAHCDRLVSELEETKTKLKAALLSQAKLELEETLKELETTRAQFLDVQAEVERLQEDLDKSFISLDSAEREKNDLESQIFCLRQNLANLEEAQGRSVHESEEHKRKEEEMEERIKNMEQVLEEELEQFENLLKAKDVELSEEKEKWEEERQEKNKKLLDVKHLMEEQRRQREEEVKAFLEKQVQVVEEIFELNAHLEKELLKQQASMEEEQKRQIGLIKQVQKIIELEALGRSLTNVHMSQLECSQVNLQQEQESTLTKVQASLRETFAQESASLQVLHRADELKKQWETRVAQERTSVQEKQTTELQALRLQWEKEAESTRSNLLTSLSETESSLTATQTELASAQASLTHINKALSEAQLALSQTQSELQESKARLEELQLSSEEENQKLEEELKQAWADRDAAASSLEELVSSHKAVLQEKEQQVLHLEEKEQQLQHEVLRLQEEKTLLKKNSEREVGQLWTQLESMRTSRQELGELKEQLLARSSRVEDIERLKTEFNEQKRGIKEQNEAELESLRRYFEHRLRVTEESYREEIALLQLRLVESALEESVLKTTNESSISQDEAEEEKNVLFDTSFKVEKHKELLDSLNLQLEEKHSVELASLQSSLALSFNEEVQQVRSDLTDHYYEELQEMKARHALEMEQLKAKLSDSHLRELTRVRLEAERQVEVEVEQRLWCHTEDLQTRMTLIHTMENRLSALSEQHDAETRKTQKLKQEFAGELICLEEALKEERERMQRLREELQQNHEAELSVLRSDLDRETEKERTWAKSCMAAEIKELTARLQEQSEERLRQTQERFQEEKEVLEQCLIQKYEISLTELKNKHQTELEHERAALVNKHTQEMDTLDAKHKAQLDSLCDSHRDQLAAMVAELESKHSAEIVALEAALNSKQKETNQVRLEALEAELTRNHQEERDLLEKRMLGNMDTLEATYLKEVQTLRDEMVQLDERHCQDLNHHRSDSRQIIERHAAEQLSIREEVRKELAQVHVEKFSAMAAELSHVHKIELAAQKEALDTEHCEALETLKKQVLELEQQHSTALQELSHNYSAEKRQLVEKHQLQLQELRGISARELEACRRELEEESSRQRQHFTEEVELLKVQSEEKLQDRINQLKTEFVGQKEAELKDLRRSFTSEQEKKELSYTGKMSQLTIQLQQLDAVVAQLRAEVGCLQGELEGKRAEMETLDTLLQRRERESQEGGNLLKMLTDDLQSARRKLHKANEKLSKVLIEMVRSTVATEELIGQKISARTVTSQQASHQRSSVGVKDADESGTVSDLSAEDAELTQLLCESLLVSDTQISPGGEEAALSACSKLRQTIGTLLELLNQANSQLEQTHDIHLSLGEKFSQGREDSAQLLKQHKLLLEQLDQAAELKSQLQLELHKSEGLLEGYMAEKVVLEECLQQREAQEERLVEELEDQKVKLHRMESLTRELDSLRLKHQELSEEHTTLLRQKEHLSAGLGETEKALLAETERLSQDRLDLQRQAERDHRSLSQRLRALERDLEEQETKGLETELHHKTHTEDLNQRVKALEKQLKHDRQFIEEQAVEREHERDEFQQEIRRLEAQLRQTVRVDNKGHRVESLQAVIKDKTEDHASLHAANQQAQRDIAERNEEIDKLAGRIRELEQALLNSAESNRSISQLEQEVHRAKMREQELTQDKQALEQQQLSNRLQISALQSKLDETRHCYHDNTRDPTQDLRDALDTAQQSLQNKEQEVEVMIGQIENVQRELNIKEVGLKHLTLQLELLATQNAAHVGELQDQIGALKETVSALTILKEENEEQDEMEEADEDTLPSALLEEKNQEIDHLNNEIQRLEQELDNTRDNEVCIRTHIECVVSVRLYMKKFNLLISYLADKKDLEVELEDLRSQVEHLQSEVMRVRQDKEEEEERLHEVISTLQAELATLGPNLHEVSDSQDGDSINPSPAPSPEPHHYTIQEQERRGGPSSLKQELSLTHSASTRSLQSRLKAIQSQLETAVAEREGLERLLLTQEEEYRGHGEDLGKRLKAEKEKADELQGLLILKEAELEEVKAQVEVGSLHEEKAHLNTLVTELQMKEQEWASEIETLKTKEEEMKMENEVLRESSLTLERQIQEVRAEVVDMGKLVAAERSKIKTLETVKGELSAECEALRRKERQLQEESERLRQEVTSMRGLIQDLTAQLNEKETGQEEAQKEVLTNAEVTLAKADAALRQKEDELVRLRAEHQALGTELTAVKQGLSTSAERAEKLDEEGQTKDQALVELENDNQRLKAELRSLQEDLAVQEEELAYQQRELQQLQQLSQQQDTPNHQQQKEISQRAFEDIVIFSRDEVSLSSPEVLRRLECSEGRIPERFHASVLGSRLSELSTLNSTGLDLPRIKTSPRVVMEPPQSRTITPDPATRSTRSPGSASVSDNFAMLDSLDADRVRELEELDLTAPPSPLGSTSSLSAPEWASDGYGSNVSSELGARLRVELEQTERLDAQFVEYLRYRGMNPTVNTDSAAGSMSYSDDLLSPELQGLLKKVYQESCRILTLSQRRATSSTQPHASDLKAFSLSQMQHHCGDGSTLIDHQDKSSSNPPMSWQQEKRALQETVVALRELLCRMAQSRTQTESRGEHEWHRDQLQIDEQVQSQLKAELEETQKRLKCAHDTQREQNNKIKSLRLAVEEGEEALKGEQTRIQELQEQLEQERSLSFRKDREDEERREAMQVSSEQQRSEVMALKGQVEQENVTCSNLRRELQIEQSRHELLEKRVDDTQKQLEEERQRSAQQQDLNLKEKTCLKEILTEAESRLDEIRSKLADAHRKLDEERDRSSRQVDELSRRHEADAARDRKFISDMRAQLEQERRQGEELATAMDKLRAEFLQSRRKWEEEERTRREELQRDQEATARHRVAMETLKEQRQEASHALEAERERSRRQGAELAELKEKLRLLKEKEREREEQWERERRKGQQEQMERERRQERTNNKLCELELLRQQDQQRMQELQHTLAELEKEEREMAAQRLSGWSPGQQHKAASTQHLQSNVQTDGVQAGSSQQNQQMSSGLLEKLLSENSELTERVTSLSQERATLKHRLNFLERQLRRTENELAKVMTEIENRPINDVTSNSKVQRLYERYLRAESFRKALVYQKRYLLLLLGDFQQCEQYTLCVIANMGARPSPPLSSRRPLGRFRAVVRVVIAVLRMRFLTRKWQRAIRRLSVSGTVNGHAPGPKAEVLRQQQPRSNYDSPPNRDTVSALVPPSKSPFRLHNRSYSGTTLASGHSGEMSQDPERSLTEYIHHLEKVQQRLVGARQALAAGEQDVAVPELLVATLPEWSRFIGSPVQPKVIRPLKE</sequence>
<feature type="compositionally biased region" description="Polar residues" evidence="15">
    <location>
        <begin position="4556"/>
        <end position="4581"/>
    </location>
</feature>
<feature type="compositionally biased region" description="Polar residues" evidence="15">
    <location>
        <begin position="3937"/>
        <end position="3960"/>
    </location>
</feature>
<feature type="compositionally biased region" description="Polar residues" evidence="15">
    <location>
        <begin position="4798"/>
        <end position="4807"/>
    </location>
</feature>
<feature type="domain" description="ELK" evidence="17">
    <location>
        <begin position="1409"/>
        <end position="1429"/>
    </location>
</feature>
<feature type="coiled-coil region" evidence="14">
    <location>
        <begin position="1086"/>
        <end position="1246"/>
    </location>
</feature>
<dbReference type="Pfam" id="PF10495">
    <property type="entry name" value="PACT_coil_coil"/>
    <property type="match status" value="1"/>
</dbReference>
<comment type="similarity">
    <text evidence="3">Belongs to the ATG9 family.</text>
</comment>
<feature type="region of interest" description="Disordered" evidence="15">
    <location>
        <begin position="1036"/>
        <end position="1078"/>
    </location>
</feature>
<keyword evidence="11" id="KW-0445">Lipid transport</keyword>
<feature type="coiled-coil region" evidence="14">
    <location>
        <begin position="1558"/>
        <end position="1774"/>
    </location>
</feature>
<feature type="region of interest" description="Disordered" evidence="15">
    <location>
        <begin position="4487"/>
        <end position="4510"/>
    </location>
</feature>
<dbReference type="GO" id="GO:0003677">
    <property type="term" value="F:DNA binding"/>
    <property type="evidence" value="ECO:0007669"/>
    <property type="project" value="InterPro"/>
</dbReference>
<feature type="transmembrane region" description="Helical" evidence="16">
    <location>
        <begin position="349"/>
        <end position="368"/>
    </location>
</feature>
<feature type="coiled-coil region" evidence="14">
    <location>
        <begin position="3364"/>
        <end position="3391"/>
    </location>
</feature>
<feature type="coiled-coil region" evidence="14">
    <location>
        <begin position="1918"/>
        <end position="2016"/>
    </location>
</feature>
<feature type="compositionally biased region" description="Polar residues" evidence="15">
    <location>
        <begin position="890"/>
        <end position="899"/>
    </location>
</feature>
<keyword evidence="7 16" id="KW-0812">Transmembrane</keyword>
<keyword evidence="6" id="KW-0597">Phosphoprotein</keyword>
<evidence type="ECO:0000256" key="7">
    <source>
        <dbReference type="ARBA" id="ARBA00022692"/>
    </source>
</evidence>
<feature type="region of interest" description="Disordered" evidence="15">
    <location>
        <begin position="4350"/>
        <end position="4374"/>
    </location>
</feature>
<evidence type="ECO:0000256" key="5">
    <source>
        <dbReference type="ARBA" id="ARBA00022490"/>
    </source>
</evidence>
<comment type="subcellular location">
    <subcellularLocation>
        <location evidence="1">Cytoplasm</location>
        <location evidence="1">Cytoskeleton</location>
        <location evidence="1">Microtubule organizing center</location>
        <location evidence="1">Centrosome</location>
    </subcellularLocation>
    <subcellularLocation>
        <location evidence="2">Preautophagosomal structure membrane</location>
        <topology evidence="2">Multi-pass membrane protein</topology>
    </subcellularLocation>
</comment>
<feature type="coiled-coil region" evidence="14">
    <location>
        <begin position="1386"/>
        <end position="1483"/>
    </location>
</feature>
<feature type="domain" description="ELK" evidence="17">
    <location>
        <begin position="2369"/>
        <end position="2390"/>
    </location>
</feature>
<dbReference type="PANTHER" id="PTHR44981">
    <property type="entry name" value="PERICENTRIN-LIKE PROTEIN, ISOFORM F"/>
    <property type="match status" value="1"/>
</dbReference>
<feature type="compositionally biased region" description="Basic and acidic residues" evidence="15">
    <location>
        <begin position="910"/>
        <end position="928"/>
    </location>
</feature>
<feature type="region of interest" description="Disordered" evidence="15">
    <location>
        <begin position="3932"/>
        <end position="3961"/>
    </location>
</feature>
<reference evidence="18 19" key="1">
    <citation type="submission" date="2019-06" db="EMBL/GenBank/DDBJ databases">
        <title>Draft genomes of female and male turbot (Scophthalmus maximus).</title>
        <authorList>
            <person name="Xu H."/>
            <person name="Xu X.-W."/>
            <person name="Shao C."/>
            <person name="Chen S."/>
        </authorList>
    </citation>
    <scope>NUCLEOTIDE SEQUENCE [LARGE SCALE GENOMIC DNA]</scope>
    <source>
        <strain evidence="18">Ysfricsl-2016a</strain>
        <tissue evidence="18">Blood</tissue>
    </source>
</reference>
<evidence type="ECO:0000256" key="3">
    <source>
        <dbReference type="ARBA" id="ARBA00006185"/>
    </source>
</evidence>
<evidence type="ECO:0000256" key="8">
    <source>
        <dbReference type="ARBA" id="ARBA00022989"/>
    </source>
</evidence>
<feature type="coiled-coil region" evidence="14">
    <location>
        <begin position="3415"/>
        <end position="3467"/>
    </location>
</feature>
<feature type="domain" description="ELK" evidence="17">
    <location>
        <begin position="2661"/>
        <end position="2682"/>
    </location>
</feature>
<feature type="domain" description="ELK" evidence="17">
    <location>
        <begin position="2302"/>
        <end position="2323"/>
    </location>
</feature>
<dbReference type="Pfam" id="PF04109">
    <property type="entry name" value="ATG9"/>
    <property type="match status" value="1"/>
</dbReference>
<feature type="coiled-coil region" evidence="14">
    <location>
        <begin position="3526"/>
        <end position="3847"/>
    </location>
</feature>
<keyword evidence="8 16" id="KW-1133">Transmembrane helix</keyword>
<evidence type="ECO:0000256" key="14">
    <source>
        <dbReference type="SAM" id="Coils"/>
    </source>
</evidence>
<feature type="transmembrane region" description="Helical" evidence="16">
    <location>
        <begin position="73"/>
        <end position="91"/>
    </location>
</feature>
<comment type="caution">
    <text evidence="18">The sequence shown here is derived from an EMBL/GenBank/DDBJ whole genome shotgun (WGS) entry which is preliminary data.</text>
</comment>
<dbReference type="GO" id="GO:0034045">
    <property type="term" value="C:phagophore assembly site membrane"/>
    <property type="evidence" value="ECO:0007669"/>
    <property type="project" value="UniProtKB-SubCell"/>
</dbReference>
<feature type="domain" description="ELK" evidence="17">
    <location>
        <begin position="2040"/>
        <end position="2063"/>
    </location>
</feature>
<feature type="domain" description="ELK" evidence="17">
    <location>
        <begin position="2152"/>
        <end position="2173"/>
    </location>
</feature>
<dbReference type="InterPro" id="IPR028745">
    <property type="entry name" value="AKAP9/Pericentrin"/>
</dbReference>
<dbReference type="SMART" id="SM01188">
    <property type="entry name" value="ELK"/>
    <property type="match status" value="7"/>
</dbReference>
<dbReference type="Proteomes" id="UP000438429">
    <property type="component" value="Unassembled WGS sequence"/>
</dbReference>
<feature type="coiled-coil region" evidence="14">
    <location>
        <begin position="3261"/>
        <end position="3295"/>
    </location>
</feature>
<feature type="compositionally biased region" description="Polar residues" evidence="15">
    <location>
        <begin position="694"/>
        <end position="709"/>
    </location>
</feature>
<evidence type="ECO:0000256" key="6">
    <source>
        <dbReference type="ARBA" id="ARBA00022553"/>
    </source>
</evidence>
<keyword evidence="13" id="KW-0206">Cytoskeleton</keyword>
<dbReference type="InterPro" id="IPR007241">
    <property type="entry name" value="Autophagy-rel_prot_9"/>
</dbReference>
<feature type="coiled-coil region" evidence="14">
    <location>
        <begin position="4170"/>
        <end position="4239"/>
    </location>
</feature>
<evidence type="ECO:0000313" key="19">
    <source>
        <dbReference type="Proteomes" id="UP000438429"/>
    </source>
</evidence>
<dbReference type="InterPro" id="IPR019528">
    <property type="entry name" value="PACT_domain"/>
</dbReference>
<name>A0A6A4TI08_SCOMX</name>
<feature type="coiled-coil region" evidence="14">
    <location>
        <begin position="2192"/>
        <end position="2376"/>
    </location>
</feature>
<feature type="region of interest" description="Disordered" evidence="15">
    <location>
        <begin position="4750"/>
        <end position="4816"/>
    </location>
</feature>
<feature type="region of interest" description="Disordered" evidence="15">
    <location>
        <begin position="4446"/>
        <end position="4468"/>
    </location>
</feature>
<feature type="coiled-coil region" evidence="14">
    <location>
        <begin position="2711"/>
        <end position="2794"/>
    </location>
</feature>
<feature type="compositionally biased region" description="Low complexity" evidence="15">
    <location>
        <begin position="710"/>
        <end position="728"/>
    </location>
</feature>
<dbReference type="GO" id="GO:0005813">
    <property type="term" value="C:centrosome"/>
    <property type="evidence" value="ECO:0007669"/>
    <property type="project" value="UniProtKB-SubCell"/>
</dbReference>
<keyword evidence="12 16" id="KW-0472">Membrane</keyword>
<feature type="coiled-coil region" evidence="14">
    <location>
        <begin position="2445"/>
        <end position="2514"/>
    </location>
</feature>
<feature type="compositionally biased region" description="Basic and acidic residues" evidence="15">
    <location>
        <begin position="3496"/>
        <end position="3509"/>
    </location>
</feature>
<keyword evidence="4" id="KW-0813">Transport</keyword>
<dbReference type="PANTHER" id="PTHR44981:SF3">
    <property type="entry name" value="PERICENTRIN"/>
    <property type="match status" value="1"/>
</dbReference>
<dbReference type="GO" id="GO:0006869">
    <property type="term" value="P:lipid transport"/>
    <property type="evidence" value="ECO:0007669"/>
    <property type="project" value="UniProtKB-KW"/>
</dbReference>
<evidence type="ECO:0000256" key="16">
    <source>
        <dbReference type="SAM" id="Phobius"/>
    </source>
</evidence>
<evidence type="ECO:0000256" key="2">
    <source>
        <dbReference type="ARBA" id="ARBA00004511"/>
    </source>
</evidence>
<dbReference type="GO" id="GO:0007165">
    <property type="term" value="P:signal transduction"/>
    <property type="evidence" value="ECO:0007669"/>
    <property type="project" value="InterPro"/>
</dbReference>
<evidence type="ECO:0000256" key="4">
    <source>
        <dbReference type="ARBA" id="ARBA00022448"/>
    </source>
</evidence>